<protein>
    <submittedName>
        <fullName evidence="1">Uncharacterized protein</fullName>
    </submittedName>
</protein>
<proteinExistence type="predicted"/>
<evidence type="ECO:0000313" key="2">
    <source>
        <dbReference type="Proteomes" id="UP000030744"/>
    </source>
</evidence>
<reference evidence="1" key="2">
    <citation type="submission" date="2013-10" db="EMBL/GenBank/DDBJ databases">
        <authorList>
            <person name="Aslett M."/>
        </authorList>
    </citation>
    <scope>NUCLEOTIDE SEQUENCE [LARGE SCALE GENOMIC DNA]</scope>
    <source>
        <strain evidence="1">Houghton</strain>
    </source>
</reference>
<dbReference type="EMBL" id="HG687132">
    <property type="protein sequence ID" value="CDJ34759.1"/>
    <property type="molecule type" value="Genomic_DNA"/>
</dbReference>
<organism evidence="1 2">
    <name type="scientific">Eimeria mitis</name>
    <dbReference type="NCBI Taxonomy" id="44415"/>
    <lineage>
        <taxon>Eukaryota</taxon>
        <taxon>Sar</taxon>
        <taxon>Alveolata</taxon>
        <taxon>Apicomplexa</taxon>
        <taxon>Conoidasida</taxon>
        <taxon>Coccidia</taxon>
        <taxon>Eucoccidiorida</taxon>
        <taxon>Eimeriorina</taxon>
        <taxon>Eimeriidae</taxon>
        <taxon>Eimeria</taxon>
    </lineage>
</organism>
<dbReference type="OrthoDB" id="348636at2759"/>
<dbReference type="AlphaFoldDB" id="U6K9X2"/>
<dbReference type="RefSeq" id="XP_013357322.1">
    <property type="nucleotide sequence ID" value="XM_013501868.1"/>
</dbReference>
<dbReference type="GeneID" id="25383441"/>
<sequence length="238" mass="25192">MVGELTLGSVALLQHGDIPGALQCLDSGSAAAVLQCSRLQSLAMQQRLATRKRMQKAAEGPQRAVLLAQRLTALAVSSLAAANCSNKQQQQQQQQQQQVSGSVALSTSAPELVEIVDAEAETSSVSCTYTSEAIAVDDVSSEKEAEACCAVDTPDEDKDIMDMLEKYNTLGVMSFASVSTILHSGDELRQALLQRAAEKQQKITGRSKGVRGGRNKGTSIDPQAKLDAILSILECNAS</sequence>
<keyword evidence="2" id="KW-1185">Reference proteome</keyword>
<dbReference type="Proteomes" id="UP000030744">
    <property type="component" value="Unassembled WGS sequence"/>
</dbReference>
<dbReference type="VEuPathDB" id="ToxoDB:EMH_0092630"/>
<gene>
    <name evidence="1" type="ORF">EMH_0092630</name>
</gene>
<accession>U6K9X2</accession>
<name>U6K9X2_9EIME</name>
<reference evidence="1" key="1">
    <citation type="submission" date="2013-10" db="EMBL/GenBank/DDBJ databases">
        <title>Genomic analysis of the causative agents of coccidiosis in chickens.</title>
        <authorList>
            <person name="Reid A.J."/>
            <person name="Blake D."/>
            <person name="Billington K."/>
            <person name="Browne H."/>
            <person name="Dunn M."/>
            <person name="Hung S."/>
            <person name="Kawahara F."/>
            <person name="Miranda-Saavedra D."/>
            <person name="Mourier T."/>
            <person name="Nagra H."/>
            <person name="Otto T.D."/>
            <person name="Rawlings N."/>
            <person name="Sanchez A."/>
            <person name="Sanders M."/>
            <person name="Subramaniam C."/>
            <person name="Tay Y."/>
            <person name="Dear P."/>
            <person name="Doerig C."/>
            <person name="Gruber A."/>
            <person name="Parkinson J."/>
            <person name="Shirley M."/>
            <person name="Wan K.L."/>
            <person name="Berriman M."/>
            <person name="Tomley F."/>
            <person name="Pain A."/>
        </authorList>
    </citation>
    <scope>NUCLEOTIDE SEQUENCE [LARGE SCALE GENOMIC DNA]</scope>
    <source>
        <strain evidence="1">Houghton</strain>
    </source>
</reference>
<evidence type="ECO:0000313" key="1">
    <source>
        <dbReference type="EMBL" id="CDJ34759.1"/>
    </source>
</evidence>